<evidence type="ECO:0000313" key="3">
    <source>
        <dbReference type="EMBL" id="OGM55494.1"/>
    </source>
</evidence>
<sequence length="117" mass="13272">MDKIVVTVLGVGVIGFVYWFFFGKKEAATVAANKLTVTVEGGYKPSVIRLEKDKTTTLTFLRKDSNSCLEELVFPDFKIKRYLPMNEPVNVEINPKERGKYEFHCAMNMFKGKIVVG</sequence>
<dbReference type="Proteomes" id="UP000178603">
    <property type="component" value="Unassembled WGS sequence"/>
</dbReference>
<name>A0A1F8AUR4_9BACT</name>
<evidence type="ECO:0000256" key="1">
    <source>
        <dbReference type="SAM" id="Phobius"/>
    </source>
</evidence>
<evidence type="ECO:0000259" key="2">
    <source>
        <dbReference type="Pfam" id="PF13473"/>
    </source>
</evidence>
<evidence type="ECO:0000313" key="4">
    <source>
        <dbReference type="Proteomes" id="UP000178603"/>
    </source>
</evidence>
<dbReference type="AlphaFoldDB" id="A0A1F8AUR4"/>
<feature type="domain" description="EfeO-type cupredoxin-like" evidence="2">
    <location>
        <begin position="15"/>
        <end position="116"/>
    </location>
</feature>
<organism evidence="3 4">
    <name type="scientific">Candidatus Woesebacteria bacterium RIFCSPHIGHO2_12_FULL_41_24</name>
    <dbReference type="NCBI Taxonomy" id="1802510"/>
    <lineage>
        <taxon>Bacteria</taxon>
        <taxon>Candidatus Woeseibacteriota</taxon>
    </lineage>
</organism>
<reference evidence="3 4" key="1">
    <citation type="journal article" date="2016" name="Nat. Commun.">
        <title>Thousands of microbial genomes shed light on interconnected biogeochemical processes in an aquifer system.</title>
        <authorList>
            <person name="Anantharaman K."/>
            <person name="Brown C.T."/>
            <person name="Hug L.A."/>
            <person name="Sharon I."/>
            <person name="Castelle C.J."/>
            <person name="Probst A.J."/>
            <person name="Thomas B.C."/>
            <person name="Singh A."/>
            <person name="Wilkins M.J."/>
            <person name="Karaoz U."/>
            <person name="Brodie E.L."/>
            <person name="Williams K.H."/>
            <person name="Hubbard S.S."/>
            <person name="Banfield J.F."/>
        </authorList>
    </citation>
    <scope>NUCLEOTIDE SEQUENCE [LARGE SCALE GENOMIC DNA]</scope>
</reference>
<dbReference type="InterPro" id="IPR008972">
    <property type="entry name" value="Cupredoxin"/>
</dbReference>
<keyword evidence="1" id="KW-0812">Transmembrane</keyword>
<dbReference type="SUPFAM" id="SSF49503">
    <property type="entry name" value="Cupredoxins"/>
    <property type="match status" value="1"/>
</dbReference>
<keyword evidence="1" id="KW-1133">Transmembrane helix</keyword>
<dbReference type="Gene3D" id="2.60.40.420">
    <property type="entry name" value="Cupredoxins - blue copper proteins"/>
    <property type="match status" value="1"/>
</dbReference>
<gene>
    <name evidence="3" type="ORF">A3E44_01065</name>
</gene>
<dbReference type="EMBL" id="MGGW01000002">
    <property type="protein sequence ID" value="OGM55494.1"/>
    <property type="molecule type" value="Genomic_DNA"/>
</dbReference>
<dbReference type="InterPro" id="IPR028096">
    <property type="entry name" value="EfeO_Cupredoxin"/>
</dbReference>
<dbReference type="Pfam" id="PF13473">
    <property type="entry name" value="Cupredoxin_1"/>
    <property type="match status" value="1"/>
</dbReference>
<keyword evidence="1" id="KW-0472">Membrane</keyword>
<accession>A0A1F8AUR4</accession>
<protein>
    <recommendedName>
        <fullName evidence="2">EfeO-type cupredoxin-like domain-containing protein</fullName>
    </recommendedName>
</protein>
<feature type="transmembrane region" description="Helical" evidence="1">
    <location>
        <begin position="6"/>
        <end position="22"/>
    </location>
</feature>
<proteinExistence type="predicted"/>
<comment type="caution">
    <text evidence="3">The sequence shown here is derived from an EMBL/GenBank/DDBJ whole genome shotgun (WGS) entry which is preliminary data.</text>
</comment>